<accession>A0AAV9WZE0</accession>
<feature type="signal peptide" evidence="3">
    <location>
        <begin position="1"/>
        <end position="24"/>
    </location>
</feature>
<keyword evidence="2" id="KW-0812">Transmembrane</keyword>
<evidence type="ECO:0000256" key="3">
    <source>
        <dbReference type="SAM" id="SignalP"/>
    </source>
</evidence>
<keyword evidence="2" id="KW-1133">Transmembrane helix</keyword>
<dbReference type="Proteomes" id="UP001365542">
    <property type="component" value="Unassembled WGS sequence"/>
</dbReference>
<comment type="caution">
    <text evidence="4">The sequence shown here is derived from an EMBL/GenBank/DDBJ whole genome shotgun (WGS) entry which is preliminary data.</text>
</comment>
<keyword evidence="3" id="KW-0732">Signal</keyword>
<name>A0AAV9WZE0_9PEZI</name>
<evidence type="ECO:0000313" key="5">
    <source>
        <dbReference type="Proteomes" id="UP001365542"/>
    </source>
</evidence>
<evidence type="ECO:0000256" key="1">
    <source>
        <dbReference type="SAM" id="MobiDB-lite"/>
    </source>
</evidence>
<protein>
    <submittedName>
        <fullName evidence="4">Uncharacterized protein</fullName>
    </submittedName>
</protein>
<reference evidence="4 5" key="1">
    <citation type="submission" date="2019-10" db="EMBL/GenBank/DDBJ databases">
        <authorList>
            <person name="Palmer J.M."/>
        </authorList>
    </citation>
    <scope>NUCLEOTIDE SEQUENCE [LARGE SCALE GENOMIC DNA]</scope>
    <source>
        <strain evidence="4 5">TWF694</strain>
    </source>
</reference>
<organism evidence="4 5">
    <name type="scientific">Orbilia ellipsospora</name>
    <dbReference type="NCBI Taxonomy" id="2528407"/>
    <lineage>
        <taxon>Eukaryota</taxon>
        <taxon>Fungi</taxon>
        <taxon>Dikarya</taxon>
        <taxon>Ascomycota</taxon>
        <taxon>Pezizomycotina</taxon>
        <taxon>Orbiliomycetes</taxon>
        <taxon>Orbiliales</taxon>
        <taxon>Orbiliaceae</taxon>
        <taxon>Orbilia</taxon>
    </lineage>
</organism>
<dbReference type="EMBL" id="JAVHJO010000013">
    <property type="protein sequence ID" value="KAK6530472.1"/>
    <property type="molecule type" value="Genomic_DNA"/>
</dbReference>
<keyword evidence="5" id="KW-1185">Reference proteome</keyword>
<feature type="transmembrane region" description="Helical" evidence="2">
    <location>
        <begin position="494"/>
        <end position="517"/>
    </location>
</feature>
<feature type="compositionally biased region" description="Polar residues" evidence="1">
    <location>
        <begin position="122"/>
        <end position="131"/>
    </location>
</feature>
<evidence type="ECO:0000313" key="4">
    <source>
        <dbReference type="EMBL" id="KAK6530472.1"/>
    </source>
</evidence>
<sequence>MPYLSPAFTLLYLILLSALFPSLSNIQCYALSERFYKDYIDAQSLLRGGGIRASNFQERQLVPGTVQCTPGTNTENLQELLLCEIKYSAAEASESPTTKESSLVEAIPTSPLLITTSTPSTKRSGGTSQATGPHHPNPSPTKQAQDYQIFSNSPKPLITAPLSSTLIKRSLQRSYIFSRDLVAPHPHPYQAQVNSSPGWFDENLACDILFAGSVYAAMATASATVSMFYDPYIGVIFIGTTKSGSIDQWSTSSTLELASTSPFPDGLAHIQNWVAGGYPAIVNEFASICADIDAFEALTSSQRYPSDIWPTTTAKPDMGMNGFFRGQVRYSTVRATWTANWGPYDLQNRKLPFTVSFTGADCNHSYSITEAWTAKDPITQTDAMNMIITMAAYGPSTIASFLSQWNYAQQWPAGILDRRGPKVESNSFAPVTESPIHSLLITEKQSTTVVAFTTKTVRITSTQTNTLIPLFGRAANSPTSAEKNPKASKFPTSLILWIFILALLLTICTIALGWRAVSDYYEKQRQKVKSSSEGSPNSNPSLSKFNIFSNLCRTRHVSGNQVVNPHLLNNMRNRSKASFESIKLDD</sequence>
<gene>
    <name evidence="4" type="ORF">TWF694_003824</name>
</gene>
<proteinExistence type="predicted"/>
<evidence type="ECO:0000256" key="2">
    <source>
        <dbReference type="SAM" id="Phobius"/>
    </source>
</evidence>
<feature type="chain" id="PRO_5043631437" evidence="3">
    <location>
        <begin position="25"/>
        <end position="586"/>
    </location>
</feature>
<keyword evidence="2" id="KW-0472">Membrane</keyword>
<dbReference type="AlphaFoldDB" id="A0AAV9WZE0"/>
<feature type="region of interest" description="Disordered" evidence="1">
    <location>
        <begin position="113"/>
        <end position="145"/>
    </location>
</feature>